<dbReference type="Proteomes" id="UP000482960">
    <property type="component" value="Unassembled WGS sequence"/>
</dbReference>
<dbReference type="InterPro" id="IPR019920">
    <property type="entry name" value="F420-binding_dom_put"/>
</dbReference>
<dbReference type="Pfam" id="PF01243">
    <property type="entry name" value="PNPOx_N"/>
    <property type="match status" value="1"/>
</dbReference>
<reference evidence="3 4" key="1">
    <citation type="submission" date="2020-03" db="EMBL/GenBank/DDBJ databases">
        <title>Whole genome shotgun sequence of Phytohabitans rumicis NBRC 108638.</title>
        <authorList>
            <person name="Komaki H."/>
            <person name="Tamura T."/>
        </authorList>
    </citation>
    <scope>NUCLEOTIDE SEQUENCE [LARGE SCALE GENOMIC DNA]</scope>
    <source>
        <strain evidence="3 4">NBRC 108638</strain>
    </source>
</reference>
<keyword evidence="4" id="KW-1185">Reference proteome</keyword>
<evidence type="ECO:0000259" key="2">
    <source>
        <dbReference type="Pfam" id="PF01243"/>
    </source>
</evidence>
<keyword evidence="1" id="KW-0560">Oxidoreductase</keyword>
<feature type="domain" description="Pyridoxamine 5'-phosphate oxidase N-terminal" evidence="2">
    <location>
        <begin position="6"/>
        <end position="129"/>
    </location>
</feature>
<dbReference type="GO" id="GO:0005829">
    <property type="term" value="C:cytosol"/>
    <property type="evidence" value="ECO:0007669"/>
    <property type="project" value="TreeGrafter"/>
</dbReference>
<accession>A0A6V8LKZ4</accession>
<dbReference type="NCBIfam" id="TIGR03618">
    <property type="entry name" value="Rv1155_F420"/>
    <property type="match status" value="1"/>
</dbReference>
<protein>
    <submittedName>
        <fullName evidence="3">PPOX class F420-dependent enzyme</fullName>
    </submittedName>
</protein>
<dbReference type="GO" id="GO:0070967">
    <property type="term" value="F:coenzyme F420 binding"/>
    <property type="evidence" value="ECO:0007669"/>
    <property type="project" value="TreeGrafter"/>
</dbReference>
<dbReference type="PANTHER" id="PTHR35176">
    <property type="entry name" value="HEME OXYGENASE HI_0854-RELATED"/>
    <property type="match status" value="1"/>
</dbReference>
<reference evidence="3 4" key="2">
    <citation type="submission" date="2020-03" db="EMBL/GenBank/DDBJ databases">
        <authorList>
            <person name="Ichikawa N."/>
            <person name="Kimura A."/>
            <person name="Kitahashi Y."/>
            <person name="Uohara A."/>
        </authorList>
    </citation>
    <scope>NUCLEOTIDE SEQUENCE [LARGE SCALE GENOMIC DNA]</scope>
    <source>
        <strain evidence="3 4">NBRC 108638</strain>
    </source>
</reference>
<dbReference type="AlphaFoldDB" id="A0A6V8LKZ4"/>
<dbReference type="InterPro" id="IPR052019">
    <property type="entry name" value="F420H2_bilvrd_red/Heme_oxyg"/>
</dbReference>
<proteinExistence type="predicted"/>
<dbReference type="GO" id="GO:0016627">
    <property type="term" value="F:oxidoreductase activity, acting on the CH-CH group of donors"/>
    <property type="evidence" value="ECO:0007669"/>
    <property type="project" value="TreeGrafter"/>
</dbReference>
<dbReference type="EMBL" id="BLPG01000001">
    <property type="protein sequence ID" value="GFJ95309.1"/>
    <property type="molecule type" value="Genomic_DNA"/>
</dbReference>
<gene>
    <name evidence="3" type="ORF">Prum_089510</name>
</gene>
<comment type="caution">
    <text evidence="3">The sequence shown here is derived from an EMBL/GenBank/DDBJ whole genome shotgun (WGS) entry which is preliminary data.</text>
</comment>
<sequence>MDLDRALDFVRHNHRAVLTTYHRDGRAQVSPVTVGTDEAGHVIVSTRETAAKTRNLARDPRALLCVMNDGFYGDWIYVEGTATIVHLPEALEPLVDYYRGISGEHPDWDDYRAAMVRDRRVLLRITPTHAGPDHWG</sequence>
<dbReference type="InterPro" id="IPR012349">
    <property type="entry name" value="Split_barrel_FMN-bd"/>
</dbReference>
<evidence type="ECO:0000313" key="3">
    <source>
        <dbReference type="EMBL" id="GFJ95309.1"/>
    </source>
</evidence>
<name>A0A6V8LKZ4_9ACTN</name>
<evidence type="ECO:0000313" key="4">
    <source>
        <dbReference type="Proteomes" id="UP000482960"/>
    </source>
</evidence>
<organism evidence="3 4">
    <name type="scientific">Phytohabitans rumicis</name>
    <dbReference type="NCBI Taxonomy" id="1076125"/>
    <lineage>
        <taxon>Bacteria</taxon>
        <taxon>Bacillati</taxon>
        <taxon>Actinomycetota</taxon>
        <taxon>Actinomycetes</taxon>
        <taxon>Micromonosporales</taxon>
        <taxon>Micromonosporaceae</taxon>
    </lineage>
</organism>
<dbReference type="PANTHER" id="PTHR35176:SF2">
    <property type="entry name" value="F420H(2)-DEPENDENT REDUCTASE RV1155"/>
    <property type="match status" value="1"/>
</dbReference>
<dbReference type="SUPFAM" id="SSF50475">
    <property type="entry name" value="FMN-binding split barrel"/>
    <property type="match status" value="1"/>
</dbReference>
<dbReference type="Gene3D" id="2.30.110.10">
    <property type="entry name" value="Electron Transport, Fmn-binding Protein, Chain A"/>
    <property type="match status" value="1"/>
</dbReference>
<evidence type="ECO:0000256" key="1">
    <source>
        <dbReference type="ARBA" id="ARBA00023002"/>
    </source>
</evidence>
<dbReference type="InterPro" id="IPR011576">
    <property type="entry name" value="Pyridox_Oxase_N"/>
</dbReference>
<dbReference type="RefSeq" id="WP_173082849.1">
    <property type="nucleotide sequence ID" value="NZ_BAABJB010000012.1"/>
</dbReference>